<keyword evidence="2 4" id="KW-0238">DNA-binding</keyword>
<evidence type="ECO:0000256" key="3">
    <source>
        <dbReference type="ARBA" id="ARBA00023172"/>
    </source>
</evidence>
<keyword evidence="3" id="KW-0233">DNA recombination</keyword>
<protein>
    <submittedName>
        <fullName evidence="7">Phage integrase family protein</fullName>
    </submittedName>
</protein>
<dbReference type="PANTHER" id="PTHR30349:SF64">
    <property type="entry name" value="PROPHAGE INTEGRASE INTD-RELATED"/>
    <property type="match status" value="1"/>
</dbReference>
<dbReference type="Pfam" id="PF13102">
    <property type="entry name" value="Phage_int_SAM_5"/>
    <property type="match status" value="1"/>
</dbReference>
<dbReference type="InterPro" id="IPR013762">
    <property type="entry name" value="Integrase-like_cat_sf"/>
</dbReference>
<evidence type="ECO:0000313" key="7">
    <source>
        <dbReference type="EMBL" id="KXU17593.1"/>
    </source>
</evidence>
<feature type="domain" description="Tyr recombinase" evidence="5">
    <location>
        <begin position="166"/>
        <end position="351"/>
    </location>
</feature>
<dbReference type="SUPFAM" id="SSF56349">
    <property type="entry name" value="DNA breaking-rejoining enzymes"/>
    <property type="match status" value="1"/>
</dbReference>
<dbReference type="InterPro" id="IPR028259">
    <property type="entry name" value="AP2-like_int_N"/>
</dbReference>
<keyword evidence="8" id="KW-1185">Reference proteome</keyword>
<name>A0ABR5V7Q1_9CORY</name>
<dbReference type="EMBL" id="LTEB01000032">
    <property type="protein sequence ID" value="KXU17593.1"/>
    <property type="molecule type" value="Genomic_DNA"/>
</dbReference>
<accession>A0ABR5V7Q1</accession>
<dbReference type="RefSeq" id="WP_061924248.1">
    <property type="nucleotide sequence ID" value="NZ_LTEB01000032.1"/>
</dbReference>
<dbReference type="InterPro" id="IPR025269">
    <property type="entry name" value="SAM-like_dom"/>
</dbReference>
<dbReference type="PROSITE" id="PS51900">
    <property type="entry name" value="CB"/>
    <property type="match status" value="1"/>
</dbReference>
<evidence type="ECO:0000256" key="4">
    <source>
        <dbReference type="PROSITE-ProRule" id="PRU01248"/>
    </source>
</evidence>
<dbReference type="InterPro" id="IPR002104">
    <property type="entry name" value="Integrase_catalytic"/>
</dbReference>
<comment type="caution">
    <text evidence="7">The sequence shown here is derived from an EMBL/GenBank/DDBJ whole genome shotgun (WGS) entry which is preliminary data.</text>
</comment>
<dbReference type="InterPro" id="IPR050090">
    <property type="entry name" value="Tyrosine_recombinase_XerCD"/>
</dbReference>
<feature type="domain" description="Core-binding (CB)" evidence="6">
    <location>
        <begin position="63"/>
        <end position="145"/>
    </location>
</feature>
<gene>
    <name evidence="7" type="ORF">WM41_1866</name>
</gene>
<evidence type="ECO:0000259" key="6">
    <source>
        <dbReference type="PROSITE" id="PS51900"/>
    </source>
</evidence>
<dbReference type="Gene3D" id="1.10.443.10">
    <property type="entry name" value="Intergrase catalytic core"/>
    <property type="match status" value="1"/>
</dbReference>
<evidence type="ECO:0000256" key="1">
    <source>
        <dbReference type="ARBA" id="ARBA00008857"/>
    </source>
</evidence>
<dbReference type="InterPro" id="IPR010998">
    <property type="entry name" value="Integrase_recombinase_N"/>
</dbReference>
<dbReference type="CDD" id="cd01189">
    <property type="entry name" value="INT_ICEBs1_C_like"/>
    <property type="match status" value="1"/>
</dbReference>
<dbReference type="Proteomes" id="UP000070339">
    <property type="component" value="Unassembled WGS sequence"/>
</dbReference>
<reference evidence="7 8" key="1">
    <citation type="journal article" date="2016" name="Int. J. Syst. Evol. Microbiol.">
        <title>Resolving the Complexity of Human Skin Metagenomes Using Single-Molecule Sequencing.</title>
        <authorList>
            <consortium name="NISC Comparative Sequencing Program"/>
            <person name="Tsai Y.C."/>
            <person name="Conlan S."/>
            <person name="Deming C."/>
            <person name="Segre J.A."/>
            <person name="Kong H.H."/>
            <person name="Korlach J."/>
            <person name="Oh J."/>
        </authorList>
    </citation>
    <scope>NUCLEOTIDE SEQUENCE [LARGE SCALE GENOMIC DNA]</scope>
    <source>
        <strain evidence="7 8">1B08</strain>
    </source>
</reference>
<dbReference type="PANTHER" id="PTHR30349">
    <property type="entry name" value="PHAGE INTEGRASE-RELATED"/>
    <property type="match status" value="1"/>
</dbReference>
<dbReference type="InterPro" id="IPR044068">
    <property type="entry name" value="CB"/>
</dbReference>
<organism evidence="7 8">
    <name type="scientific">Corynebacterium simulans</name>
    <dbReference type="NCBI Taxonomy" id="146827"/>
    <lineage>
        <taxon>Bacteria</taxon>
        <taxon>Bacillati</taxon>
        <taxon>Actinomycetota</taxon>
        <taxon>Actinomycetes</taxon>
        <taxon>Mycobacteriales</taxon>
        <taxon>Corynebacteriaceae</taxon>
        <taxon>Corynebacterium</taxon>
    </lineage>
</organism>
<evidence type="ECO:0000313" key="8">
    <source>
        <dbReference type="Proteomes" id="UP000070339"/>
    </source>
</evidence>
<evidence type="ECO:0000256" key="2">
    <source>
        <dbReference type="ARBA" id="ARBA00023125"/>
    </source>
</evidence>
<evidence type="ECO:0000259" key="5">
    <source>
        <dbReference type="PROSITE" id="PS51898"/>
    </source>
</evidence>
<comment type="similarity">
    <text evidence="1">Belongs to the 'phage' integrase family.</text>
</comment>
<dbReference type="PROSITE" id="PS51898">
    <property type="entry name" value="TYR_RECOMBINASE"/>
    <property type="match status" value="1"/>
</dbReference>
<dbReference type="Gene3D" id="1.10.150.130">
    <property type="match status" value="1"/>
</dbReference>
<dbReference type="Pfam" id="PF14657">
    <property type="entry name" value="Arm-DNA-bind_4"/>
    <property type="match status" value="1"/>
</dbReference>
<sequence length="358" mass="40053">MASVEPYQNAAGKTLYMVRYRGPDRKSKKKRGFRSKRAANEWLQDNEVAIRGGKWRPATAGRITVSQLAREHLEVKRPALSETTIPAYENSIQHIEKYARLGDYYVKDVTVSAVEAWVSELSRDVRPKTVKNSFNFLHAVFERGIRDERIAVNPCKGVQLPKVVGEEPQFLSAGEVRCLIDAAGEVHAPVVEVLVKTGMRWGELAGLQVGAVDFERQVIHIRRQLTEVNGTIIDKAPKHDKRRTVPLVDSLLPVMEKKTVGKDGGDLVFTTARGAVLRVRNERRAWFDAAVKEIGREGFTPHDLRHTFASLAIKSGANPKALQAMLGHSSITITMDRYSHLYPEDLSAFTTGFDELLS</sequence>
<proteinExistence type="inferred from homology"/>
<dbReference type="Pfam" id="PF00589">
    <property type="entry name" value="Phage_integrase"/>
    <property type="match status" value="1"/>
</dbReference>
<dbReference type="InterPro" id="IPR011010">
    <property type="entry name" value="DNA_brk_join_enz"/>
</dbReference>